<dbReference type="SUPFAM" id="SSF81301">
    <property type="entry name" value="Nucleotidyltransferase"/>
    <property type="match status" value="1"/>
</dbReference>
<evidence type="ECO:0000313" key="3">
    <source>
        <dbReference type="Proteomes" id="UP000178429"/>
    </source>
</evidence>
<dbReference type="PANTHER" id="PTHR43852">
    <property type="entry name" value="NUCLEOTIDYLTRANSFERASE"/>
    <property type="match status" value="1"/>
</dbReference>
<name>A0A1F8BXR6_9BACT</name>
<organism evidence="2 3">
    <name type="scientific">Candidatus Woesebacteria bacterium RIFCSPLOWO2_01_FULL_44_14</name>
    <dbReference type="NCBI Taxonomy" id="1802525"/>
    <lineage>
        <taxon>Bacteria</taxon>
        <taxon>Candidatus Woeseibacteriota</taxon>
    </lineage>
</organism>
<reference evidence="2 3" key="1">
    <citation type="journal article" date="2016" name="Nat. Commun.">
        <title>Thousands of microbial genomes shed light on interconnected biogeochemical processes in an aquifer system.</title>
        <authorList>
            <person name="Anantharaman K."/>
            <person name="Brown C.T."/>
            <person name="Hug L.A."/>
            <person name="Sharon I."/>
            <person name="Castelle C.J."/>
            <person name="Probst A.J."/>
            <person name="Thomas B.C."/>
            <person name="Singh A."/>
            <person name="Wilkins M.J."/>
            <person name="Karaoz U."/>
            <person name="Brodie E.L."/>
            <person name="Williams K.H."/>
            <person name="Hubbard S.S."/>
            <person name="Banfield J.F."/>
        </authorList>
    </citation>
    <scope>NUCLEOTIDE SEQUENCE [LARGE SCALE GENOMIC DNA]</scope>
</reference>
<dbReference type="PANTHER" id="PTHR43852:SF3">
    <property type="entry name" value="NUCLEOTIDYLTRANSFERASE"/>
    <property type="match status" value="1"/>
</dbReference>
<dbReference type="CDD" id="cd05403">
    <property type="entry name" value="NT_KNTase_like"/>
    <property type="match status" value="1"/>
</dbReference>
<dbReference type="NCBIfam" id="NF047752">
    <property type="entry name" value="MntA_antitoxin"/>
    <property type="match status" value="1"/>
</dbReference>
<dbReference type="Pfam" id="PF18765">
    <property type="entry name" value="Polbeta"/>
    <property type="match status" value="1"/>
</dbReference>
<evidence type="ECO:0000313" key="2">
    <source>
        <dbReference type="EMBL" id="OGM68857.1"/>
    </source>
</evidence>
<dbReference type="STRING" id="1802525.A2975_00600"/>
<feature type="domain" description="Polymerase beta nucleotidyltransferase" evidence="1">
    <location>
        <begin position="6"/>
        <end position="99"/>
    </location>
</feature>
<dbReference type="Proteomes" id="UP000178429">
    <property type="component" value="Unassembled WGS sequence"/>
</dbReference>
<accession>A0A1F8BXR6</accession>
<dbReference type="EMBL" id="MGHL01000017">
    <property type="protein sequence ID" value="OGM68857.1"/>
    <property type="molecule type" value="Genomic_DNA"/>
</dbReference>
<protein>
    <recommendedName>
        <fullName evidence="1">Polymerase beta nucleotidyltransferase domain-containing protein</fullName>
    </recommendedName>
</protein>
<proteinExistence type="predicted"/>
<dbReference type="Gene3D" id="3.30.460.10">
    <property type="entry name" value="Beta Polymerase, domain 2"/>
    <property type="match status" value="1"/>
</dbReference>
<sequence length="128" mass="14728">MKKLDEIKHVFEQVGGVRLAYLFGSQASGQTGPLSDYDFAVYLGGKDRKKNFEKKIEIQNKISQVLKTNNVDVAVLNEIDEPEFKYSVITEGKLIFEKEPYKMLVEPAILNQYFDFHESLRKYNLTSA</sequence>
<dbReference type="InterPro" id="IPR043519">
    <property type="entry name" value="NT_sf"/>
</dbReference>
<comment type="caution">
    <text evidence="2">The sequence shown here is derived from an EMBL/GenBank/DDBJ whole genome shotgun (WGS) entry which is preliminary data.</text>
</comment>
<gene>
    <name evidence="2" type="ORF">A2975_00600</name>
</gene>
<dbReference type="InterPro" id="IPR052930">
    <property type="entry name" value="TA_antitoxin_MntA"/>
</dbReference>
<evidence type="ECO:0000259" key="1">
    <source>
        <dbReference type="Pfam" id="PF18765"/>
    </source>
</evidence>
<dbReference type="AlphaFoldDB" id="A0A1F8BXR6"/>
<dbReference type="InterPro" id="IPR041633">
    <property type="entry name" value="Polbeta"/>
</dbReference>